<dbReference type="Proteomes" id="UP000027265">
    <property type="component" value="Unassembled WGS sequence"/>
</dbReference>
<evidence type="ECO:0000259" key="1">
    <source>
        <dbReference type="PROSITE" id="PS50053"/>
    </source>
</evidence>
<dbReference type="SUPFAM" id="SSF54236">
    <property type="entry name" value="Ubiquitin-like"/>
    <property type="match status" value="1"/>
</dbReference>
<dbReference type="InParanoid" id="A0A067PYU2"/>
<accession>A0A067PYU2</accession>
<name>A0A067PYU2_9AGAM</name>
<keyword evidence="3" id="KW-1185">Reference proteome</keyword>
<dbReference type="Pfam" id="PF00240">
    <property type="entry name" value="ubiquitin"/>
    <property type="match status" value="1"/>
</dbReference>
<dbReference type="OrthoDB" id="428577at2759"/>
<dbReference type="PROSITE" id="PS50053">
    <property type="entry name" value="UBIQUITIN_2"/>
    <property type="match status" value="1"/>
</dbReference>
<evidence type="ECO:0000313" key="3">
    <source>
        <dbReference type="Proteomes" id="UP000027265"/>
    </source>
</evidence>
<dbReference type="AlphaFoldDB" id="A0A067PYU2"/>
<dbReference type="STRING" id="933084.A0A067PYU2"/>
<dbReference type="Gene3D" id="3.10.20.90">
    <property type="entry name" value="Phosphatidylinositol 3-kinase Catalytic Subunit, Chain A, domain 1"/>
    <property type="match status" value="1"/>
</dbReference>
<dbReference type="HOGENOM" id="CLU_028134_0_0_1"/>
<dbReference type="InterPro" id="IPR029071">
    <property type="entry name" value="Ubiquitin-like_domsf"/>
</dbReference>
<sequence>MPGFLSRSPRIRILVLHYGDRKVATYSSNIFEVIQQAACRLFDLNVQPSDIIIHTKFSNFGEELIEIDPLLWPQVHSTVNTVWVTYKELPGLLKAVDSVYTESTALSIFERAEEDTKPYEIEEHPAPPLCTLFVKSPCGELHTIPSVDLSSSLHAFQQRIAEVVGISVGLQRLLYRGFELPAPQKTLAEYGITGGSTIEMARVKARTRPVARKPVIYLFPPKEMDVKVELGLKGSWEFETVYPVVDVVKGKEVAGDGESICWDVVARPDGNITEKGTGVEVSYLYWEALVNPRASIDTPPTSRPASPSLDVEIFDPARPVLTPTNSILLPTASVPSYLDKTLFHLGLNVEARTSFITYWLPAFHTHTHIALLFLPQTSYSAAAPLNITPKPDRVLRVFMLFKGVSGEDVGLWESGEGKWDWREVVGVNGGEEREGGEGLFRVVEWGGMEVV</sequence>
<dbReference type="EMBL" id="KL197722">
    <property type="protein sequence ID" value="KDQ56417.1"/>
    <property type="molecule type" value="Genomic_DNA"/>
</dbReference>
<dbReference type="CDD" id="cd17039">
    <property type="entry name" value="Ubl_ubiquitin_like"/>
    <property type="match status" value="1"/>
</dbReference>
<protein>
    <recommendedName>
        <fullName evidence="1">Ubiquitin-like domain-containing protein</fullName>
    </recommendedName>
</protein>
<feature type="domain" description="Ubiquitin-like" evidence="1">
    <location>
        <begin position="130"/>
        <end position="200"/>
    </location>
</feature>
<proteinExistence type="predicted"/>
<dbReference type="SMART" id="SM00213">
    <property type="entry name" value="UBQ"/>
    <property type="match status" value="1"/>
</dbReference>
<organism evidence="2 3">
    <name type="scientific">Jaapia argillacea MUCL 33604</name>
    <dbReference type="NCBI Taxonomy" id="933084"/>
    <lineage>
        <taxon>Eukaryota</taxon>
        <taxon>Fungi</taxon>
        <taxon>Dikarya</taxon>
        <taxon>Basidiomycota</taxon>
        <taxon>Agaricomycotina</taxon>
        <taxon>Agaricomycetes</taxon>
        <taxon>Agaricomycetidae</taxon>
        <taxon>Jaapiales</taxon>
        <taxon>Jaapiaceae</taxon>
        <taxon>Jaapia</taxon>
    </lineage>
</organism>
<reference evidence="3" key="1">
    <citation type="journal article" date="2014" name="Proc. Natl. Acad. Sci. U.S.A.">
        <title>Extensive sampling of basidiomycete genomes demonstrates inadequacy of the white-rot/brown-rot paradigm for wood decay fungi.</title>
        <authorList>
            <person name="Riley R."/>
            <person name="Salamov A.A."/>
            <person name="Brown D.W."/>
            <person name="Nagy L.G."/>
            <person name="Floudas D."/>
            <person name="Held B.W."/>
            <person name="Levasseur A."/>
            <person name="Lombard V."/>
            <person name="Morin E."/>
            <person name="Otillar R."/>
            <person name="Lindquist E.A."/>
            <person name="Sun H."/>
            <person name="LaButti K.M."/>
            <person name="Schmutz J."/>
            <person name="Jabbour D."/>
            <person name="Luo H."/>
            <person name="Baker S.E."/>
            <person name="Pisabarro A.G."/>
            <person name="Walton J.D."/>
            <person name="Blanchette R.A."/>
            <person name="Henrissat B."/>
            <person name="Martin F."/>
            <person name="Cullen D."/>
            <person name="Hibbett D.S."/>
            <person name="Grigoriev I.V."/>
        </authorList>
    </citation>
    <scope>NUCLEOTIDE SEQUENCE [LARGE SCALE GENOMIC DNA]</scope>
    <source>
        <strain evidence="3">MUCL 33604</strain>
    </source>
</reference>
<gene>
    <name evidence="2" type="ORF">JAAARDRAFT_59294</name>
</gene>
<evidence type="ECO:0000313" key="2">
    <source>
        <dbReference type="EMBL" id="KDQ56417.1"/>
    </source>
</evidence>
<dbReference type="InterPro" id="IPR000626">
    <property type="entry name" value="Ubiquitin-like_dom"/>
</dbReference>